<organism evidence="3">
    <name type="scientific">Rhipicephalus appendiculatus</name>
    <name type="common">Brown ear tick</name>
    <dbReference type="NCBI Taxonomy" id="34631"/>
    <lineage>
        <taxon>Eukaryota</taxon>
        <taxon>Metazoa</taxon>
        <taxon>Ecdysozoa</taxon>
        <taxon>Arthropoda</taxon>
        <taxon>Chelicerata</taxon>
        <taxon>Arachnida</taxon>
        <taxon>Acari</taxon>
        <taxon>Parasitiformes</taxon>
        <taxon>Ixodida</taxon>
        <taxon>Ixodoidea</taxon>
        <taxon>Ixodidae</taxon>
        <taxon>Rhipicephalinae</taxon>
        <taxon>Rhipicephalus</taxon>
        <taxon>Rhipicephalus</taxon>
    </lineage>
</organism>
<protein>
    <submittedName>
        <fullName evidence="3">Uncharacterized protein</fullName>
    </submittedName>
</protein>
<feature type="region of interest" description="Disordered" evidence="1">
    <location>
        <begin position="139"/>
        <end position="194"/>
    </location>
</feature>
<evidence type="ECO:0000256" key="1">
    <source>
        <dbReference type="SAM" id="MobiDB-lite"/>
    </source>
</evidence>
<dbReference type="EMBL" id="GEDV01001295">
    <property type="protein sequence ID" value="JAP87262.1"/>
    <property type="molecule type" value="Transcribed_RNA"/>
</dbReference>
<accession>A0A131Z8X6</accession>
<feature type="chain" id="PRO_5007287099" evidence="2">
    <location>
        <begin position="23"/>
        <end position="194"/>
    </location>
</feature>
<feature type="compositionally biased region" description="Polar residues" evidence="1">
    <location>
        <begin position="166"/>
        <end position="194"/>
    </location>
</feature>
<dbReference type="AlphaFoldDB" id="A0A131Z8X6"/>
<feature type="compositionally biased region" description="Basic residues" evidence="1">
    <location>
        <begin position="139"/>
        <end position="154"/>
    </location>
</feature>
<evidence type="ECO:0000256" key="2">
    <source>
        <dbReference type="SAM" id="SignalP"/>
    </source>
</evidence>
<feature type="signal peptide" evidence="2">
    <location>
        <begin position="1"/>
        <end position="22"/>
    </location>
</feature>
<proteinExistence type="predicted"/>
<sequence length="194" mass="23026">GRDMRLALLLIASLALLGTVAGGGPWGGYDDEYYGGGTWKMVPQRELVRYRRLAWALVHHQSKSMRKVLHLSRIVKVKWLNKERLQMMFLMYQSTCSRLPSTPYNFAKKCWHNRRKPLIICTMKTKVNRLLMPTGRVKKTCRPYQRRRPTRKPSRPAWPPIWPTTRRPQLQRTKWPSYTKPSYHRTTTQSDWDM</sequence>
<keyword evidence="2" id="KW-0732">Signal</keyword>
<feature type="non-terminal residue" evidence="3">
    <location>
        <position position="1"/>
    </location>
</feature>
<evidence type="ECO:0000313" key="3">
    <source>
        <dbReference type="EMBL" id="JAP87262.1"/>
    </source>
</evidence>
<reference evidence="3" key="1">
    <citation type="journal article" date="2016" name="Ticks Tick Borne Dis.">
        <title>De novo assembly and annotation of the salivary gland transcriptome of Rhipicephalus appendiculatus male and female ticks during blood feeding.</title>
        <authorList>
            <person name="de Castro M.H."/>
            <person name="de Klerk D."/>
            <person name="Pienaar R."/>
            <person name="Latif A.A."/>
            <person name="Rees D.J."/>
            <person name="Mans B.J."/>
        </authorList>
    </citation>
    <scope>NUCLEOTIDE SEQUENCE</scope>
    <source>
        <tissue evidence="3">Salivary glands</tissue>
    </source>
</reference>
<name>A0A131Z8X6_RHIAP</name>